<dbReference type="Proteomes" id="UP001530377">
    <property type="component" value="Unassembled WGS sequence"/>
</dbReference>
<dbReference type="InterPro" id="IPR004097">
    <property type="entry name" value="DHHA2"/>
</dbReference>
<dbReference type="PANTHER" id="PTHR12112:SF39">
    <property type="entry name" value="EG:152A3.5 PROTEIN (FBGN0003116_PN PROTEIN)"/>
    <property type="match status" value="1"/>
</dbReference>
<dbReference type="EMBL" id="JALLPB020000097">
    <property type="protein sequence ID" value="KAL3817653.1"/>
    <property type="molecule type" value="Genomic_DNA"/>
</dbReference>
<dbReference type="Pfam" id="PF02833">
    <property type="entry name" value="DHHA2"/>
    <property type="match status" value="1"/>
</dbReference>
<feature type="domain" description="DHHA2" evidence="2">
    <location>
        <begin position="543"/>
        <end position="705"/>
    </location>
</feature>
<sequence length="710" mass="79816">MVAVIGEWKFGKKKKGDEVEGGTPGTTKTTMTTTTAETKGGSDDGTVLIEDLWWTLRKFLDVGYTLLGNFQDLDHANVTYDPARLLPYQRRIWEWRSDFMTFVETNGAEASTDDTLGGDNVGDLKGKGVDENDGGGYVNVQTIYHNARKELRSFLDELDLFGGFLLPGTSVIPEIARAGHSYAALVSANDLDIDEEIRQRIDRAIHSLSTMKTMLGDLHDDQVAYSIYNDWNVHSEDSVLRTSVETKWKDFRSWANEVDIFATIDFLRDSLHTDESLSSEGKEEGKEKEEKAGDLESFLIDHRYNPTNHVVLGNDAGDADSIVSAITLAYIESMNSTGHDCSTPIVSISKDTFIHERPETNLLFQLAGIKDNVAEKLLFIEDLQEILEKNAKGGLCPGPSVSLVDHNTLSDSLLRFQDDLIVTEILDHHEDEHKYEETCFGDRRIIAFDDGHVLVASTTTLVAERLRLQKIPHPYPASIGTLLLGVILLDSINLDESIGKVTERDRVAVDDLLANTDWNAAVQSSHIRMDETGTITVNSNALFDTLQLAKYDPKYWDELPALRALASDYKHFGDDEARNESEFGISSILMSGEDFMKKEDFEKATLEFMHTSQIFLLGIIFVFYDELGVLLKQIAFISSDVNFPLCEFVDSFLVSDEYKNVDLQLIEVPHLTRTDQSELLQIRLFDQENLTPSRKQIGPMLEDYFDTRIL</sequence>
<accession>A0ABD3RZL8</accession>
<reference evidence="3 4" key="1">
    <citation type="submission" date="2024-10" db="EMBL/GenBank/DDBJ databases">
        <title>Updated reference genomes for cyclostephanoid diatoms.</title>
        <authorList>
            <person name="Roberts W.R."/>
            <person name="Alverson A.J."/>
        </authorList>
    </citation>
    <scope>NUCLEOTIDE SEQUENCE [LARGE SCALE GENOMIC DNA]</scope>
    <source>
        <strain evidence="3 4">AJA228-03</strain>
    </source>
</reference>
<dbReference type="SMART" id="SM01131">
    <property type="entry name" value="DHHA2"/>
    <property type="match status" value="1"/>
</dbReference>
<dbReference type="AlphaFoldDB" id="A0ABD3RZL8"/>
<name>A0ABD3RZL8_9STRA</name>
<evidence type="ECO:0000256" key="1">
    <source>
        <dbReference type="SAM" id="MobiDB-lite"/>
    </source>
</evidence>
<feature type="compositionally biased region" description="Low complexity" evidence="1">
    <location>
        <begin position="25"/>
        <end position="39"/>
    </location>
</feature>
<dbReference type="InterPro" id="IPR038222">
    <property type="entry name" value="DHHA2_dom_sf"/>
</dbReference>
<dbReference type="Gene3D" id="3.90.1640.10">
    <property type="entry name" value="inorganic pyrophosphatase (n-terminal core)"/>
    <property type="match status" value="1"/>
</dbReference>
<gene>
    <name evidence="3" type="ORF">ACHAXA_001998</name>
</gene>
<organism evidence="3 4">
    <name type="scientific">Cyclostephanos tholiformis</name>
    <dbReference type="NCBI Taxonomy" id="382380"/>
    <lineage>
        <taxon>Eukaryota</taxon>
        <taxon>Sar</taxon>
        <taxon>Stramenopiles</taxon>
        <taxon>Ochrophyta</taxon>
        <taxon>Bacillariophyta</taxon>
        <taxon>Coscinodiscophyceae</taxon>
        <taxon>Thalassiosirophycidae</taxon>
        <taxon>Stephanodiscales</taxon>
        <taxon>Stephanodiscaceae</taxon>
        <taxon>Cyclostephanos</taxon>
    </lineage>
</organism>
<evidence type="ECO:0000259" key="2">
    <source>
        <dbReference type="SMART" id="SM01131"/>
    </source>
</evidence>
<dbReference type="PANTHER" id="PTHR12112">
    <property type="entry name" value="BNIP - RELATED"/>
    <property type="match status" value="1"/>
</dbReference>
<dbReference type="Gene3D" id="3.10.310.20">
    <property type="entry name" value="DHHA2 domain"/>
    <property type="match status" value="1"/>
</dbReference>
<proteinExistence type="predicted"/>
<keyword evidence="4" id="KW-1185">Reference proteome</keyword>
<protein>
    <recommendedName>
        <fullName evidence="2">DHHA2 domain-containing protein</fullName>
    </recommendedName>
</protein>
<evidence type="ECO:0000313" key="4">
    <source>
        <dbReference type="Proteomes" id="UP001530377"/>
    </source>
</evidence>
<comment type="caution">
    <text evidence="3">The sequence shown here is derived from an EMBL/GenBank/DDBJ whole genome shotgun (WGS) entry which is preliminary data.</text>
</comment>
<evidence type="ECO:0000313" key="3">
    <source>
        <dbReference type="EMBL" id="KAL3817653.1"/>
    </source>
</evidence>
<dbReference type="InterPro" id="IPR038763">
    <property type="entry name" value="DHH_sf"/>
</dbReference>
<dbReference type="SUPFAM" id="SSF64182">
    <property type="entry name" value="DHH phosphoesterases"/>
    <property type="match status" value="1"/>
</dbReference>
<feature type="region of interest" description="Disordered" evidence="1">
    <location>
        <begin position="14"/>
        <end position="41"/>
    </location>
</feature>